<dbReference type="EMBL" id="CP098611">
    <property type="protein sequence ID" value="USR89445.1"/>
    <property type="molecule type" value="Genomic_DNA"/>
</dbReference>
<organism evidence="1 2">
    <name type="scientific">Phormidium yuhuli AB48</name>
    <dbReference type="NCBI Taxonomy" id="2940671"/>
    <lineage>
        <taxon>Bacteria</taxon>
        <taxon>Bacillati</taxon>
        <taxon>Cyanobacteriota</taxon>
        <taxon>Cyanophyceae</taxon>
        <taxon>Oscillatoriophycideae</taxon>
        <taxon>Oscillatoriales</taxon>
        <taxon>Oscillatoriaceae</taxon>
        <taxon>Phormidium</taxon>
        <taxon>Phormidium yuhuli</taxon>
    </lineage>
</organism>
<evidence type="ECO:0000313" key="1">
    <source>
        <dbReference type="EMBL" id="USR89445.1"/>
    </source>
</evidence>
<sequence length="70" mass="8018">MEFVVCINNTDYAASLEVRKIYQVLPDFNAGRHQMIRVIDESGEDYLYPSSYFMPIELSAPLQEAILTNS</sequence>
<keyword evidence="2" id="KW-1185">Reference proteome</keyword>
<evidence type="ECO:0000313" key="2">
    <source>
        <dbReference type="Proteomes" id="UP001056708"/>
    </source>
</evidence>
<name>A0ABY5AJR1_9CYAN</name>
<dbReference type="Proteomes" id="UP001056708">
    <property type="component" value="Chromosome"/>
</dbReference>
<protein>
    <submittedName>
        <fullName evidence="1">Uncharacterized protein</fullName>
    </submittedName>
</protein>
<dbReference type="RefSeq" id="WP_252659928.1">
    <property type="nucleotide sequence ID" value="NZ_CP098611.1"/>
</dbReference>
<gene>
    <name evidence="1" type="ORF">NEA10_11130</name>
</gene>
<proteinExistence type="predicted"/>
<accession>A0ABY5AJR1</accession>
<reference evidence="1" key="1">
    <citation type="submission" date="2022-06" db="EMBL/GenBank/DDBJ databases">
        <title>Genome sequence of Phormidium yuhuli AB48 isolated from an industrial photobioreactor environment.</title>
        <authorList>
            <person name="Qiu Y."/>
            <person name="Noonan A.J.C."/>
            <person name="Dofher K."/>
            <person name="Koch M."/>
            <person name="Kieft B."/>
            <person name="Lin X."/>
            <person name="Ziels R.M."/>
            <person name="Hallam S.J."/>
        </authorList>
    </citation>
    <scope>NUCLEOTIDE SEQUENCE</scope>
    <source>
        <strain evidence="1">AB48</strain>
    </source>
</reference>